<reference evidence="2 3" key="1">
    <citation type="journal article" date="2015" name="Proc. Natl. Acad. Sci. U.S.A.">
        <title>The resurrection genome of Boea hygrometrica: A blueprint for survival of dehydration.</title>
        <authorList>
            <person name="Xiao L."/>
            <person name="Yang G."/>
            <person name="Zhang L."/>
            <person name="Yang X."/>
            <person name="Zhao S."/>
            <person name="Ji Z."/>
            <person name="Zhou Q."/>
            <person name="Hu M."/>
            <person name="Wang Y."/>
            <person name="Chen M."/>
            <person name="Xu Y."/>
            <person name="Jin H."/>
            <person name="Xiao X."/>
            <person name="Hu G."/>
            <person name="Bao F."/>
            <person name="Hu Y."/>
            <person name="Wan P."/>
            <person name="Li L."/>
            <person name="Deng X."/>
            <person name="Kuang T."/>
            <person name="Xiang C."/>
            <person name="Zhu J.K."/>
            <person name="Oliver M.J."/>
            <person name="He Y."/>
        </authorList>
    </citation>
    <scope>NUCLEOTIDE SEQUENCE [LARGE SCALE GENOMIC DNA]</scope>
    <source>
        <strain evidence="3">cv. XS01</strain>
    </source>
</reference>
<name>A0A2Z7B5V3_9LAMI</name>
<sequence>MSVRGVRSTYEPAPEPVPVPVSVPVPEPAPAHCRNGRFEAHFALRAVGETMQSGASDQGSTDAIGSIIGCMMKSHDPSEWTHDGPLDVDPMATDQFIPKGCDYSRNAP</sequence>
<proteinExistence type="predicted"/>
<accession>A0A2Z7B5V3</accession>
<dbReference type="EMBL" id="KV008815">
    <property type="protein sequence ID" value="KZV29885.1"/>
    <property type="molecule type" value="Genomic_DNA"/>
</dbReference>
<evidence type="ECO:0000256" key="1">
    <source>
        <dbReference type="SAM" id="MobiDB-lite"/>
    </source>
</evidence>
<feature type="compositionally biased region" description="Pro residues" evidence="1">
    <location>
        <begin position="13"/>
        <end position="23"/>
    </location>
</feature>
<evidence type="ECO:0000313" key="3">
    <source>
        <dbReference type="Proteomes" id="UP000250235"/>
    </source>
</evidence>
<dbReference type="AlphaFoldDB" id="A0A2Z7B5V3"/>
<evidence type="ECO:0000313" key="2">
    <source>
        <dbReference type="EMBL" id="KZV29885.1"/>
    </source>
</evidence>
<dbReference type="Proteomes" id="UP000250235">
    <property type="component" value="Unassembled WGS sequence"/>
</dbReference>
<keyword evidence="3" id="KW-1185">Reference proteome</keyword>
<organism evidence="2 3">
    <name type="scientific">Dorcoceras hygrometricum</name>
    <dbReference type="NCBI Taxonomy" id="472368"/>
    <lineage>
        <taxon>Eukaryota</taxon>
        <taxon>Viridiplantae</taxon>
        <taxon>Streptophyta</taxon>
        <taxon>Embryophyta</taxon>
        <taxon>Tracheophyta</taxon>
        <taxon>Spermatophyta</taxon>
        <taxon>Magnoliopsida</taxon>
        <taxon>eudicotyledons</taxon>
        <taxon>Gunneridae</taxon>
        <taxon>Pentapetalae</taxon>
        <taxon>asterids</taxon>
        <taxon>lamiids</taxon>
        <taxon>Lamiales</taxon>
        <taxon>Gesneriaceae</taxon>
        <taxon>Didymocarpoideae</taxon>
        <taxon>Trichosporeae</taxon>
        <taxon>Loxocarpinae</taxon>
        <taxon>Dorcoceras</taxon>
    </lineage>
</organism>
<protein>
    <submittedName>
        <fullName evidence="2">Uncharacterized protein</fullName>
    </submittedName>
</protein>
<gene>
    <name evidence="2" type="ORF">F511_17309</name>
</gene>
<feature type="region of interest" description="Disordered" evidence="1">
    <location>
        <begin position="1"/>
        <end position="23"/>
    </location>
</feature>